<dbReference type="Gene3D" id="2.40.290.10">
    <property type="match status" value="1"/>
</dbReference>
<keyword evidence="2" id="KW-0233">DNA recombination</keyword>
<dbReference type="EMBL" id="CP003349">
    <property type="protein sequence ID" value="AFD06740.1"/>
    <property type="molecule type" value="Genomic_DNA"/>
</dbReference>
<comment type="subunit">
    <text evidence="2">Homodimer. Interacts with LigD.</text>
</comment>
<dbReference type="InterPro" id="IPR009187">
    <property type="entry name" value="Prok_Ku"/>
</dbReference>
<evidence type="ECO:0000259" key="3">
    <source>
        <dbReference type="SMART" id="SM00559"/>
    </source>
</evidence>
<gene>
    <name evidence="2" type="primary">ku</name>
    <name evidence="4" type="ordered locus">Solca_1674</name>
</gene>
<dbReference type="CDD" id="cd00789">
    <property type="entry name" value="KU_like"/>
    <property type="match status" value="1"/>
</dbReference>
<dbReference type="SMART" id="SM00559">
    <property type="entry name" value="Ku78"/>
    <property type="match status" value="1"/>
</dbReference>
<comment type="function">
    <text evidence="2">With LigD forms a non-homologous end joining (NHEJ) DNA repair enzyme, which repairs dsDNA breaks with reduced fidelity. Binds linear dsDNA with 5'- and 3'- overhangs but not closed circular dsDNA nor ssDNA. Recruits and stimulates the ligase activity of LigD.</text>
</comment>
<proteinExistence type="inferred from homology"/>
<reference evidence="4" key="1">
    <citation type="submission" date="2012-02" db="EMBL/GenBank/DDBJ databases">
        <title>The complete genome of Solitalea canadensis DSM 3403.</title>
        <authorList>
            <consortium name="US DOE Joint Genome Institute (JGI-PGF)"/>
            <person name="Lucas S."/>
            <person name="Copeland A."/>
            <person name="Lapidus A."/>
            <person name="Glavina del Rio T."/>
            <person name="Dalin E."/>
            <person name="Tice H."/>
            <person name="Bruce D."/>
            <person name="Goodwin L."/>
            <person name="Pitluck S."/>
            <person name="Peters L."/>
            <person name="Ovchinnikova G."/>
            <person name="Lu M."/>
            <person name="Kyrpides N."/>
            <person name="Mavromatis K."/>
            <person name="Ivanova N."/>
            <person name="Brettin T."/>
            <person name="Detter J.C."/>
            <person name="Han C."/>
            <person name="Larimer F."/>
            <person name="Land M."/>
            <person name="Hauser L."/>
            <person name="Markowitz V."/>
            <person name="Cheng J.-F."/>
            <person name="Hugenholtz P."/>
            <person name="Woyke T."/>
            <person name="Wu D."/>
            <person name="Spring S."/>
            <person name="Schroeder M."/>
            <person name="Kopitz M."/>
            <person name="Brambilla E."/>
            <person name="Klenk H.-P."/>
            <person name="Eisen J.A."/>
        </authorList>
    </citation>
    <scope>NUCLEOTIDE SEQUENCE</scope>
    <source>
        <strain evidence="4">DSM 3403</strain>
    </source>
</reference>
<dbReference type="GO" id="GO:0006310">
    <property type="term" value="P:DNA recombination"/>
    <property type="evidence" value="ECO:0007669"/>
    <property type="project" value="UniProtKB-KW"/>
</dbReference>
<dbReference type="Pfam" id="PF02735">
    <property type="entry name" value="Ku"/>
    <property type="match status" value="1"/>
</dbReference>
<dbReference type="SUPFAM" id="SSF100939">
    <property type="entry name" value="SPOC domain-like"/>
    <property type="match status" value="1"/>
</dbReference>
<evidence type="ECO:0000256" key="1">
    <source>
        <dbReference type="ARBA" id="ARBA00023125"/>
    </source>
</evidence>
<dbReference type="PANTHER" id="PTHR41251:SF1">
    <property type="entry name" value="NON-HOMOLOGOUS END JOINING PROTEIN KU"/>
    <property type="match status" value="1"/>
</dbReference>
<evidence type="ECO:0000313" key="4">
    <source>
        <dbReference type="EMBL" id="AFD06740.1"/>
    </source>
</evidence>
<keyword evidence="5" id="KW-1185">Reference proteome</keyword>
<evidence type="ECO:0000313" key="5">
    <source>
        <dbReference type="Proteomes" id="UP000007590"/>
    </source>
</evidence>
<comment type="similarity">
    <text evidence="2">Belongs to the prokaryotic Ku family.</text>
</comment>
<dbReference type="PIRSF" id="PIRSF006493">
    <property type="entry name" value="Prok_Ku"/>
    <property type="match status" value="1"/>
</dbReference>
<evidence type="ECO:0000256" key="2">
    <source>
        <dbReference type="HAMAP-Rule" id="MF_01875"/>
    </source>
</evidence>
<dbReference type="InterPro" id="IPR016194">
    <property type="entry name" value="SPOC-like_C_dom_sf"/>
</dbReference>
<dbReference type="eggNOG" id="COG1273">
    <property type="taxonomic scope" value="Bacteria"/>
</dbReference>
<dbReference type="PANTHER" id="PTHR41251">
    <property type="entry name" value="NON-HOMOLOGOUS END JOINING PROTEIN KU"/>
    <property type="match status" value="1"/>
</dbReference>
<dbReference type="RefSeq" id="WP_014679967.1">
    <property type="nucleotide sequence ID" value="NC_017770.1"/>
</dbReference>
<dbReference type="STRING" id="929556.Solca_1674"/>
<keyword evidence="2" id="KW-0234">DNA repair</keyword>
<dbReference type="InterPro" id="IPR006164">
    <property type="entry name" value="DNA_bd_Ku70/Ku80"/>
</dbReference>
<name>H8KQK2_SOLCM</name>
<accession>H8KQK2</accession>
<protein>
    <recommendedName>
        <fullName evidence="2">Non-homologous end joining protein Ku</fullName>
    </recommendedName>
</protein>
<dbReference type="GO" id="GO:0006303">
    <property type="term" value="P:double-strand break repair via nonhomologous end joining"/>
    <property type="evidence" value="ECO:0007669"/>
    <property type="project" value="UniProtKB-UniRule"/>
</dbReference>
<dbReference type="HOGENOM" id="CLU_048975_0_1_10"/>
<dbReference type="Proteomes" id="UP000007590">
    <property type="component" value="Chromosome"/>
</dbReference>
<dbReference type="AlphaFoldDB" id="H8KQK2"/>
<dbReference type="GO" id="GO:0003690">
    <property type="term" value="F:double-stranded DNA binding"/>
    <property type="evidence" value="ECO:0007669"/>
    <property type="project" value="UniProtKB-UniRule"/>
</dbReference>
<feature type="domain" description="Ku" evidence="3">
    <location>
        <begin position="52"/>
        <end position="179"/>
    </location>
</feature>
<keyword evidence="2" id="KW-0227">DNA damage</keyword>
<sequence length="256" mass="29206">MRAIWKGSIGFGLVNIPIKLFSATQSSSLDLDMLDRKDHAPIRFKRINEHSGKEVEWANIVKGYMIKDDYVILEDADFEDAAPEKNKMIDIENFVELKSVDPIYYENSYYIEPDKGGIKAYWMLYKALEKTGKAGLGRFVLRTSENLCLIRPMADVLSVQKIRFPEEIRSVGELNFEQADLGKKEMEMAMALIKEYTSPFDIKSFQNSYTAALMKIIKAKASGKRPSIRKIKVEATKTDDLTQQLIKSLSVKKKVS</sequence>
<keyword evidence="1 2" id="KW-0238">DNA-binding</keyword>
<dbReference type="KEGG" id="scn:Solca_1674"/>
<dbReference type="NCBIfam" id="TIGR02772">
    <property type="entry name" value="Ku_bact"/>
    <property type="match status" value="1"/>
</dbReference>
<dbReference type="HAMAP" id="MF_01875">
    <property type="entry name" value="Prokaryotic_Ku"/>
    <property type="match status" value="1"/>
</dbReference>
<dbReference type="OrthoDB" id="9795084at2"/>
<organism evidence="4 5">
    <name type="scientific">Solitalea canadensis (strain ATCC 29591 / DSM 3403 / JCM 21819 / LMG 8368 / NBRC 15130 / NCIMB 12057 / USAM 9D)</name>
    <name type="common">Flexibacter canadensis</name>
    <dbReference type="NCBI Taxonomy" id="929556"/>
    <lineage>
        <taxon>Bacteria</taxon>
        <taxon>Pseudomonadati</taxon>
        <taxon>Bacteroidota</taxon>
        <taxon>Sphingobacteriia</taxon>
        <taxon>Sphingobacteriales</taxon>
        <taxon>Sphingobacteriaceae</taxon>
        <taxon>Solitalea</taxon>
    </lineage>
</organism>